<dbReference type="InterPro" id="IPR019734">
    <property type="entry name" value="TPR_rpt"/>
</dbReference>
<dbReference type="PANTHER" id="PTHR44835:SF1">
    <property type="entry name" value="PROTEIN O-GLCNAC TRANSFERASE"/>
    <property type="match status" value="1"/>
</dbReference>
<sequence length="654" mass="70520">MTDAAGRDAPDLPRLFSEGRYRELEEAARALIARQPRHGGLWKALGVALAAQGRASEALEAKRQAVVLLPQDAEAQANLGNALAAAGDLQGALHCFREAARLRPDAPEAWQVLARALMRAHAFPEAEHALQRLVELQPDSADAHNELGTALRELHRMPEAARCYRRALELQPGLAQAENNLANTLADLGQAAEAEAAYRRALAIDPQRGEVHSNLGNLLKDQGRLAEARECYRAAMALAPGFAGAHSNLLLALNHDATLPLEEALAQARRFGAAVQSRAGGPLAGAPRPHPGPLRVGFVSGDLRSHPVGYFLEGWLPHVDRRRIALVAYPTVTREDALTARLRPHFAAWRSIAGLSDEAAARAIHADGIDLLVDLAGHTAHNALPVFAWKPAPVQASWLGYFATTGVPAIDWLLADEASVPPEHQAHFTERVWTLPGSRLCFAPPEDAPAVAPTPALRQGAVTFGCFQMLGKIGDDVLQLWSAVLARVPEATLRLQNKALGDARTRDAFVQRLRRHAIDPERVHLHGQLPRPAYLAAHADVDLLLDTFPYPGGTTTCEALWMGVPTLTLRGDRMLARQGAALLAAAGLPEWVAQDPHEYVEKAVRFAGDPQALQALRAGLRAQVRRSPLFDGRLFAERLTEAFEGLAQASAAAG</sequence>
<dbReference type="Pfam" id="PF13424">
    <property type="entry name" value="TPR_12"/>
    <property type="match status" value="1"/>
</dbReference>
<keyword evidence="7 8" id="KW-0802">TPR repeat</keyword>
<accession>A0A923S9G7</accession>
<feature type="repeat" description="TPR" evidence="8">
    <location>
        <begin position="39"/>
        <end position="72"/>
    </location>
</feature>
<feature type="domain" description="O-GlcNAc transferase C-terminal" evidence="9">
    <location>
        <begin position="292"/>
        <end position="436"/>
    </location>
</feature>
<dbReference type="Pfam" id="PF13844">
    <property type="entry name" value="Glyco_transf_41"/>
    <property type="match status" value="2"/>
</dbReference>
<evidence type="ECO:0000313" key="10">
    <source>
        <dbReference type="EMBL" id="MBC5781645.1"/>
    </source>
</evidence>
<feature type="repeat" description="TPR" evidence="8">
    <location>
        <begin position="73"/>
        <end position="106"/>
    </location>
</feature>
<feature type="repeat" description="TPR" evidence="8">
    <location>
        <begin position="107"/>
        <end position="140"/>
    </location>
</feature>
<dbReference type="SUPFAM" id="SSF48452">
    <property type="entry name" value="TPR-like"/>
    <property type="match status" value="1"/>
</dbReference>
<comment type="caution">
    <text evidence="10">The sequence shown here is derived from an EMBL/GenBank/DDBJ whole genome shotgun (WGS) entry which is preliminary data.</text>
</comment>
<evidence type="ECO:0000256" key="3">
    <source>
        <dbReference type="ARBA" id="ARBA00011970"/>
    </source>
</evidence>
<dbReference type="EC" id="2.4.1.255" evidence="3"/>
<name>A0A923S9G7_9BURK</name>
<evidence type="ECO:0000259" key="9">
    <source>
        <dbReference type="Pfam" id="PF13844"/>
    </source>
</evidence>
<dbReference type="RefSeq" id="WP_187074396.1">
    <property type="nucleotide sequence ID" value="NZ_JACORT010000001.1"/>
</dbReference>
<comment type="similarity">
    <text evidence="2">Belongs to the glycosyltransferase 41 family. O-GlcNAc transferase subfamily.</text>
</comment>
<evidence type="ECO:0000313" key="11">
    <source>
        <dbReference type="Proteomes" id="UP000608513"/>
    </source>
</evidence>
<dbReference type="Gene3D" id="3.40.50.2000">
    <property type="entry name" value="Glycogen Phosphorylase B"/>
    <property type="match status" value="1"/>
</dbReference>
<dbReference type="SMART" id="SM00028">
    <property type="entry name" value="TPR"/>
    <property type="match status" value="6"/>
</dbReference>
<dbReference type="EMBL" id="JACORT010000001">
    <property type="protein sequence ID" value="MBC5781645.1"/>
    <property type="molecule type" value="Genomic_DNA"/>
</dbReference>
<dbReference type="Pfam" id="PF14559">
    <property type="entry name" value="TPR_19"/>
    <property type="match status" value="1"/>
</dbReference>
<dbReference type="InterPro" id="IPR029489">
    <property type="entry name" value="OGT/SEC/SPY_C"/>
</dbReference>
<dbReference type="SUPFAM" id="SSF53756">
    <property type="entry name" value="UDP-Glycosyltransferase/glycogen phosphorylase"/>
    <property type="match status" value="1"/>
</dbReference>
<dbReference type="Proteomes" id="UP000608513">
    <property type="component" value="Unassembled WGS sequence"/>
</dbReference>
<dbReference type="Gene3D" id="1.25.40.10">
    <property type="entry name" value="Tetratricopeptide repeat domain"/>
    <property type="match status" value="4"/>
</dbReference>
<gene>
    <name evidence="10" type="ORF">H8N03_01735</name>
</gene>
<keyword evidence="11" id="KW-1185">Reference proteome</keyword>
<feature type="repeat" description="TPR" evidence="8">
    <location>
        <begin position="209"/>
        <end position="242"/>
    </location>
</feature>
<keyword evidence="6" id="KW-0677">Repeat</keyword>
<dbReference type="InterPro" id="IPR051939">
    <property type="entry name" value="Glycosyltr_41/O-GlcNAc_trsf"/>
</dbReference>
<keyword evidence="5" id="KW-0808">Transferase</keyword>
<evidence type="ECO:0000256" key="8">
    <source>
        <dbReference type="PROSITE-ProRule" id="PRU00339"/>
    </source>
</evidence>
<feature type="repeat" description="TPR" evidence="8">
    <location>
        <begin position="141"/>
        <end position="174"/>
    </location>
</feature>
<organism evidence="10 11">
    <name type="scientific">Ramlibacter cellulosilyticus</name>
    <dbReference type="NCBI Taxonomy" id="2764187"/>
    <lineage>
        <taxon>Bacteria</taxon>
        <taxon>Pseudomonadati</taxon>
        <taxon>Pseudomonadota</taxon>
        <taxon>Betaproteobacteria</taxon>
        <taxon>Burkholderiales</taxon>
        <taxon>Comamonadaceae</taxon>
        <taxon>Ramlibacter</taxon>
    </lineage>
</organism>
<dbReference type="GO" id="GO:0097363">
    <property type="term" value="F:protein O-acetylglucosaminyltransferase activity"/>
    <property type="evidence" value="ECO:0007669"/>
    <property type="project" value="UniProtKB-EC"/>
</dbReference>
<feature type="repeat" description="TPR" evidence="8">
    <location>
        <begin position="175"/>
        <end position="208"/>
    </location>
</feature>
<proteinExistence type="inferred from homology"/>
<evidence type="ECO:0000256" key="5">
    <source>
        <dbReference type="ARBA" id="ARBA00022679"/>
    </source>
</evidence>
<evidence type="ECO:0000256" key="6">
    <source>
        <dbReference type="ARBA" id="ARBA00022737"/>
    </source>
</evidence>
<dbReference type="InterPro" id="IPR011990">
    <property type="entry name" value="TPR-like_helical_dom_sf"/>
</dbReference>
<evidence type="ECO:0000256" key="1">
    <source>
        <dbReference type="ARBA" id="ARBA00004922"/>
    </source>
</evidence>
<dbReference type="PROSITE" id="PS50005">
    <property type="entry name" value="TPR"/>
    <property type="match status" value="6"/>
</dbReference>
<dbReference type="Gene3D" id="3.40.50.11380">
    <property type="match status" value="1"/>
</dbReference>
<evidence type="ECO:0000256" key="7">
    <source>
        <dbReference type="ARBA" id="ARBA00022803"/>
    </source>
</evidence>
<protein>
    <recommendedName>
        <fullName evidence="3">protein O-GlcNAc transferase</fullName>
        <ecNumber evidence="3">2.4.1.255</ecNumber>
    </recommendedName>
</protein>
<dbReference type="PANTHER" id="PTHR44835">
    <property type="entry name" value="UDP-N-ACETYLGLUCOSAMINE--PEPTIDE N-ACETYLGLUCOSAMINYLTRANSFERASE SPINDLY-RELATED"/>
    <property type="match status" value="1"/>
</dbReference>
<reference evidence="10" key="1">
    <citation type="submission" date="2020-08" db="EMBL/GenBank/DDBJ databases">
        <title>Ramlibacter sp. USB13 16S ribosomal RNA gene genome sequencing and assembly.</title>
        <authorList>
            <person name="Kang M."/>
        </authorList>
    </citation>
    <scope>NUCLEOTIDE SEQUENCE</scope>
    <source>
        <strain evidence="10">USB13</strain>
    </source>
</reference>
<evidence type="ECO:0000256" key="2">
    <source>
        <dbReference type="ARBA" id="ARBA00005386"/>
    </source>
</evidence>
<dbReference type="Pfam" id="PF13432">
    <property type="entry name" value="TPR_16"/>
    <property type="match status" value="1"/>
</dbReference>
<evidence type="ECO:0000256" key="4">
    <source>
        <dbReference type="ARBA" id="ARBA00022676"/>
    </source>
</evidence>
<dbReference type="PROSITE" id="PS50293">
    <property type="entry name" value="TPR_REGION"/>
    <property type="match status" value="1"/>
</dbReference>
<keyword evidence="4" id="KW-0328">Glycosyltransferase</keyword>
<comment type="pathway">
    <text evidence="1">Protein modification; protein glycosylation.</text>
</comment>
<dbReference type="AlphaFoldDB" id="A0A923S9G7"/>
<feature type="domain" description="O-GlcNAc transferase C-terminal" evidence="9">
    <location>
        <begin position="457"/>
        <end position="638"/>
    </location>
</feature>